<reference evidence="8 9" key="1">
    <citation type="journal article" date="2014" name="Genome Announc.">
        <title>Draft genome sequences of eight enterohepatic helicobacter species isolated from both laboratory and wild rodents.</title>
        <authorList>
            <person name="Sheh A."/>
            <person name="Shen Z."/>
            <person name="Fox J.G."/>
        </authorList>
    </citation>
    <scope>NUCLEOTIDE SEQUENCE [LARGE SCALE GENOMIC DNA]</scope>
    <source>
        <strain evidence="8 9">ST1</strain>
    </source>
</reference>
<evidence type="ECO:0000313" key="9">
    <source>
        <dbReference type="Proteomes" id="UP000029922"/>
    </source>
</evidence>
<dbReference type="Pfam" id="PF12698">
    <property type="entry name" value="ABC2_membrane_3"/>
    <property type="match status" value="1"/>
</dbReference>
<feature type="transmembrane region" description="Helical" evidence="6">
    <location>
        <begin position="12"/>
        <end position="36"/>
    </location>
</feature>
<feature type="transmembrane region" description="Helical" evidence="6">
    <location>
        <begin position="279"/>
        <end position="297"/>
    </location>
</feature>
<dbReference type="InterPro" id="IPR051449">
    <property type="entry name" value="ABC-2_transporter_component"/>
</dbReference>
<dbReference type="STRING" id="216.LS73_10070"/>
<feature type="transmembrane region" description="Helical" evidence="6">
    <location>
        <begin position="218"/>
        <end position="236"/>
    </location>
</feature>
<sequence length="375" mass="41695">MKKVFIMKKFFLTYPFFFIIWAILPILLGAIVYATFFHGIPTNLPIGIIDEDNSATSKELGFIIQSSPSINIKKRYDSLLQAKADIASGDIYGVVVVPSKFQEHTRRGVGSEVVLYYNAEFVLIGKALNAAFLQVIAFFNANIQVGTNLAKDSNLILAKARALPIIPEIEALFNPSNDYSQFLLTVIMPCIWQILVALGMLNLLSNDPKNLAQLIKRLVLNFGLAMIWGYIMLYLFEILGFPQQGSFSIIMLALAVFALGICGIVICLQSVLRDSTRSISVIAAYIAPSLAFAGITYPQNSMESFALFWSEILPISHFMNLYLAQANYALPLSYSLNIIAGMLPFLLFLLLGVCIYERRFQSITMNKIDCSNKSA</sequence>
<dbReference type="Proteomes" id="UP000029922">
    <property type="component" value="Unassembled WGS sequence"/>
</dbReference>
<evidence type="ECO:0000256" key="5">
    <source>
        <dbReference type="ARBA" id="ARBA00023136"/>
    </source>
</evidence>
<dbReference type="AlphaFoldDB" id="A0A4U8TE71"/>
<dbReference type="GO" id="GO:0140359">
    <property type="term" value="F:ABC-type transporter activity"/>
    <property type="evidence" value="ECO:0007669"/>
    <property type="project" value="InterPro"/>
</dbReference>
<proteinExistence type="predicted"/>
<keyword evidence="5 6" id="KW-0472">Membrane</keyword>
<dbReference type="InterPro" id="IPR013525">
    <property type="entry name" value="ABC2_TM"/>
</dbReference>
<protein>
    <submittedName>
        <fullName evidence="8">ABC transporter permease</fullName>
    </submittedName>
</protein>
<evidence type="ECO:0000256" key="4">
    <source>
        <dbReference type="ARBA" id="ARBA00022989"/>
    </source>
</evidence>
<evidence type="ECO:0000313" key="8">
    <source>
        <dbReference type="EMBL" id="TLD98329.1"/>
    </source>
</evidence>
<feature type="transmembrane region" description="Helical" evidence="6">
    <location>
        <begin position="334"/>
        <end position="356"/>
    </location>
</feature>
<organism evidence="8 9">
    <name type="scientific">Helicobacter muridarum</name>
    <dbReference type="NCBI Taxonomy" id="216"/>
    <lineage>
        <taxon>Bacteria</taxon>
        <taxon>Pseudomonadati</taxon>
        <taxon>Campylobacterota</taxon>
        <taxon>Epsilonproteobacteria</taxon>
        <taxon>Campylobacterales</taxon>
        <taxon>Helicobacteraceae</taxon>
        <taxon>Helicobacter</taxon>
    </lineage>
</organism>
<dbReference type="Gene3D" id="3.40.1710.10">
    <property type="entry name" value="abc type-2 transporter like domain"/>
    <property type="match status" value="1"/>
</dbReference>
<feature type="transmembrane region" description="Helical" evidence="6">
    <location>
        <begin position="248"/>
        <end position="272"/>
    </location>
</feature>
<feature type="domain" description="ABC-2 type transporter transmembrane" evidence="7">
    <location>
        <begin position="17"/>
        <end position="352"/>
    </location>
</feature>
<comment type="caution">
    <text evidence="8">The sequence shown here is derived from an EMBL/GenBank/DDBJ whole genome shotgun (WGS) entry which is preliminary data.</text>
</comment>
<dbReference type="PANTHER" id="PTHR30294">
    <property type="entry name" value="MEMBRANE COMPONENT OF ABC TRANSPORTER YHHJ-RELATED"/>
    <property type="match status" value="1"/>
</dbReference>
<evidence type="ECO:0000256" key="1">
    <source>
        <dbReference type="ARBA" id="ARBA00004651"/>
    </source>
</evidence>
<keyword evidence="4 6" id="KW-1133">Transmembrane helix</keyword>
<dbReference type="EMBL" id="JRPD02000034">
    <property type="protein sequence ID" value="TLD98329.1"/>
    <property type="molecule type" value="Genomic_DNA"/>
</dbReference>
<name>A0A4U8TE71_9HELI</name>
<accession>A0A4U8TE71</accession>
<dbReference type="PANTHER" id="PTHR30294:SF47">
    <property type="entry name" value="INNER MEMBRANE TRANSPORT PERMEASE YHHJ"/>
    <property type="match status" value="1"/>
</dbReference>
<evidence type="ECO:0000256" key="3">
    <source>
        <dbReference type="ARBA" id="ARBA00022692"/>
    </source>
</evidence>
<comment type="subcellular location">
    <subcellularLocation>
        <location evidence="1">Cell membrane</location>
        <topology evidence="1">Multi-pass membrane protein</topology>
    </subcellularLocation>
</comment>
<gene>
    <name evidence="8" type="ORF">LS73_009095</name>
</gene>
<keyword evidence="2" id="KW-1003">Cell membrane</keyword>
<dbReference type="OrthoDB" id="5328981at2"/>
<evidence type="ECO:0000256" key="2">
    <source>
        <dbReference type="ARBA" id="ARBA00022475"/>
    </source>
</evidence>
<evidence type="ECO:0000256" key="6">
    <source>
        <dbReference type="SAM" id="Phobius"/>
    </source>
</evidence>
<keyword evidence="3 6" id="KW-0812">Transmembrane</keyword>
<evidence type="ECO:0000259" key="7">
    <source>
        <dbReference type="Pfam" id="PF12698"/>
    </source>
</evidence>
<dbReference type="GO" id="GO:0005886">
    <property type="term" value="C:plasma membrane"/>
    <property type="evidence" value="ECO:0007669"/>
    <property type="project" value="UniProtKB-SubCell"/>
</dbReference>
<feature type="transmembrane region" description="Helical" evidence="6">
    <location>
        <begin position="182"/>
        <end position="206"/>
    </location>
</feature>